<feature type="transmembrane region" description="Helical" evidence="6">
    <location>
        <begin position="510"/>
        <end position="532"/>
    </location>
</feature>
<feature type="transmembrane region" description="Helical" evidence="6">
    <location>
        <begin position="436"/>
        <end position="459"/>
    </location>
</feature>
<dbReference type="PROSITE" id="PS50261">
    <property type="entry name" value="G_PROTEIN_RECEP_F2_4"/>
    <property type="match status" value="1"/>
</dbReference>
<keyword evidence="2 6" id="KW-0812">Transmembrane</keyword>
<evidence type="ECO:0000256" key="6">
    <source>
        <dbReference type="SAM" id="Phobius"/>
    </source>
</evidence>
<dbReference type="CDD" id="cd15039">
    <property type="entry name" value="7tmB3_Methuselah-like"/>
    <property type="match status" value="1"/>
</dbReference>
<evidence type="ECO:0000256" key="7">
    <source>
        <dbReference type="SAM" id="SignalP"/>
    </source>
</evidence>
<evidence type="ECO:0000256" key="5">
    <source>
        <dbReference type="SAM" id="MobiDB-lite"/>
    </source>
</evidence>
<evidence type="ECO:0000313" key="9">
    <source>
        <dbReference type="EMBL" id="CRK90996.1"/>
    </source>
</evidence>
<keyword evidence="10" id="KW-1185">Reference proteome</keyword>
<dbReference type="InterPro" id="IPR000832">
    <property type="entry name" value="GPCR_2_secretin-like"/>
</dbReference>
<dbReference type="GO" id="GO:0016020">
    <property type="term" value="C:membrane"/>
    <property type="evidence" value="ECO:0007669"/>
    <property type="project" value="UniProtKB-SubCell"/>
</dbReference>
<dbReference type="Gene3D" id="1.20.1070.10">
    <property type="entry name" value="Rhodopsin 7-helix transmembrane proteins"/>
    <property type="match status" value="1"/>
</dbReference>
<dbReference type="PANTHER" id="PTHR46953">
    <property type="entry name" value="G-PROTEIN COUPLED RECEPTOR MTH-LIKE 1-RELATED"/>
    <property type="match status" value="1"/>
</dbReference>
<feature type="domain" description="G-protein coupled receptors family 2 profile 2" evidence="8">
    <location>
        <begin position="274"/>
        <end position="534"/>
    </location>
</feature>
<evidence type="ECO:0000256" key="2">
    <source>
        <dbReference type="ARBA" id="ARBA00022692"/>
    </source>
</evidence>
<keyword evidence="3 6" id="KW-1133">Transmembrane helix</keyword>
<dbReference type="GO" id="GO:0004930">
    <property type="term" value="F:G protein-coupled receptor activity"/>
    <property type="evidence" value="ECO:0007669"/>
    <property type="project" value="InterPro"/>
</dbReference>
<dbReference type="InterPro" id="IPR052808">
    <property type="entry name" value="GPCR_Mth-like"/>
</dbReference>
<feature type="signal peptide" evidence="7">
    <location>
        <begin position="1"/>
        <end position="19"/>
    </location>
</feature>
<feature type="transmembrane region" description="Helical" evidence="6">
    <location>
        <begin position="312"/>
        <end position="331"/>
    </location>
</feature>
<feature type="transmembrane region" description="Helical" evidence="6">
    <location>
        <begin position="388"/>
        <end position="407"/>
    </location>
</feature>
<feature type="transmembrane region" description="Helical" evidence="6">
    <location>
        <begin position="480"/>
        <end position="498"/>
    </location>
</feature>
<organism evidence="9 10">
    <name type="scientific">Clunio marinus</name>
    <dbReference type="NCBI Taxonomy" id="568069"/>
    <lineage>
        <taxon>Eukaryota</taxon>
        <taxon>Metazoa</taxon>
        <taxon>Ecdysozoa</taxon>
        <taxon>Arthropoda</taxon>
        <taxon>Hexapoda</taxon>
        <taxon>Insecta</taxon>
        <taxon>Pterygota</taxon>
        <taxon>Neoptera</taxon>
        <taxon>Endopterygota</taxon>
        <taxon>Diptera</taxon>
        <taxon>Nematocera</taxon>
        <taxon>Chironomoidea</taxon>
        <taxon>Chironomidae</taxon>
        <taxon>Clunio</taxon>
    </lineage>
</organism>
<dbReference type="OrthoDB" id="8191206at2759"/>
<keyword evidence="4 6" id="KW-0472">Membrane</keyword>
<accession>A0A1J1HUF1</accession>
<comment type="subcellular location">
    <subcellularLocation>
        <location evidence="1">Membrane</location>
        <topology evidence="1">Multi-pass membrane protein</topology>
    </subcellularLocation>
</comment>
<dbReference type="PRINTS" id="PR00249">
    <property type="entry name" value="GPCRSECRETIN"/>
</dbReference>
<dbReference type="SUPFAM" id="SSF81321">
    <property type="entry name" value="Family A G protein-coupled receptor-like"/>
    <property type="match status" value="1"/>
</dbReference>
<evidence type="ECO:0000313" key="10">
    <source>
        <dbReference type="Proteomes" id="UP000183832"/>
    </source>
</evidence>
<dbReference type="AlphaFoldDB" id="A0A1J1HUF1"/>
<feature type="transmembrane region" description="Helical" evidence="6">
    <location>
        <begin position="343"/>
        <end position="367"/>
    </location>
</feature>
<dbReference type="STRING" id="568069.A0A1J1HUF1"/>
<dbReference type="PANTHER" id="PTHR46953:SF1">
    <property type="entry name" value="G-PROTEIN COUPLED RECEPTOR MTH-LIKE 1-RELATED"/>
    <property type="match status" value="1"/>
</dbReference>
<dbReference type="Proteomes" id="UP000183832">
    <property type="component" value="Unassembled WGS sequence"/>
</dbReference>
<protein>
    <submittedName>
        <fullName evidence="9">CLUMA_CG004684, isoform A</fullName>
    </submittedName>
</protein>
<evidence type="ECO:0000259" key="8">
    <source>
        <dbReference type="PROSITE" id="PS50261"/>
    </source>
</evidence>
<keyword evidence="7" id="KW-0732">Signal</keyword>
<proteinExistence type="predicted"/>
<dbReference type="InterPro" id="IPR017981">
    <property type="entry name" value="GPCR_2-like_7TM"/>
</dbReference>
<feature type="region of interest" description="Disordered" evidence="5">
    <location>
        <begin position="549"/>
        <end position="580"/>
    </location>
</feature>
<dbReference type="GO" id="GO:0007166">
    <property type="term" value="P:cell surface receptor signaling pathway"/>
    <property type="evidence" value="ECO:0007669"/>
    <property type="project" value="InterPro"/>
</dbReference>
<dbReference type="EMBL" id="CVRI01000020">
    <property type="protein sequence ID" value="CRK90996.1"/>
    <property type="molecule type" value="Genomic_DNA"/>
</dbReference>
<reference evidence="9 10" key="1">
    <citation type="submission" date="2015-04" db="EMBL/GenBank/DDBJ databases">
        <authorList>
            <person name="Syromyatnikov M.Y."/>
            <person name="Popov V.N."/>
        </authorList>
    </citation>
    <scope>NUCLEOTIDE SEQUENCE [LARGE SCALE GENOMIC DNA]</scope>
</reference>
<evidence type="ECO:0000256" key="4">
    <source>
        <dbReference type="ARBA" id="ARBA00023136"/>
    </source>
</evidence>
<feature type="transmembrane region" description="Helical" evidence="6">
    <location>
        <begin position="275"/>
        <end position="300"/>
    </location>
</feature>
<evidence type="ECO:0000256" key="3">
    <source>
        <dbReference type="ARBA" id="ARBA00022989"/>
    </source>
</evidence>
<feature type="chain" id="PRO_5012995263" evidence="7">
    <location>
        <begin position="20"/>
        <end position="593"/>
    </location>
</feature>
<gene>
    <name evidence="9" type="ORF">CLUMA_CG004684</name>
</gene>
<evidence type="ECO:0000256" key="1">
    <source>
        <dbReference type="ARBA" id="ARBA00004141"/>
    </source>
</evidence>
<feature type="compositionally biased region" description="Polar residues" evidence="5">
    <location>
        <begin position="554"/>
        <end position="568"/>
    </location>
</feature>
<sequence length="593" mass="67028">MKFSIGLLLILLFWKEINAETRQAASPKVKLAINKCCRIGDVLNKDLKCDAGIGSNKWAPKVFFPKKQTFYVETGSLPNFMVTQEEVRPLCKNFDLVNSTEVFIVGNGSLYLYDKHISINKIEDYCVDQVLSVVCRRDKESVPDNMALIELTKCCGPNQIYYYNSNATNTPCQTINNSNPLFGRPLIEGVYVDLTYKFPDCTSNEFAIAGPFLSANHYPETGDVRTESGKVFHRNQYCLDHVQSESYEGVKIFTCSEHYAILPSITSQHQDDARFAIYSIGLLISVLFLFATLAVSFLLISNHHVLHWRCQTNYVICLLIGDLLLAITQLAGSNITGASCVVIAHLMHFFFLATFFWLNAMSFNIWWTFRDFRPTSMEKGQELVRLRIYEVYAWGMPIVITVVAAILDNLPESSTERFLRPRFGENKCWFYGDMEIFAYFFGPIGILLCVNVMLFLSTARQLTCGLWKRDDVKSTTERAALGRVCLKLVIVMGVTWIVDVLSWAVGGPHYIWYFSDIVNSLQGLFIFIVVGCQPQVWSALKRLWSSRSSDHRMTGTTNGPQHSISSHGIPSMDASVTNNTTTNSKVVPVETMC</sequence>
<name>A0A1J1HUF1_9DIPT</name>
<dbReference type="Pfam" id="PF00002">
    <property type="entry name" value="7tm_2"/>
    <property type="match status" value="1"/>
</dbReference>